<dbReference type="PANTHER" id="PTHR31642:SF160">
    <property type="entry name" value="HXXXD-TYPE ACYL-TRANSFERASE FAMILY PROTEIN"/>
    <property type="match status" value="1"/>
</dbReference>
<dbReference type="OMA" id="CIPDHRR"/>
<accession>A0A1R3J907</accession>
<dbReference type="Pfam" id="PF02458">
    <property type="entry name" value="Transferase"/>
    <property type="match status" value="1"/>
</dbReference>
<dbReference type="Gramene" id="OMO91323">
    <property type="protein sequence ID" value="OMO91323"/>
    <property type="gene ID" value="CCACVL1_07150"/>
</dbReference>
<dbReference type="GO" id="GO:0016747">
    <property type="term" value="F:acyltransferase activity, transferring groups other than amino-acyl groups"/>
    <property type="evidence" value="ECO:0007669"/>
    <property type="project" value="TreeGrafter"/>
</dbReference>
<dbReference type="OrthoDB" id="1862401at2759"/>
<dbReference type="PANTHER" id="PTHR31642">
    <property type="entry name" value="TRICHOTHECENE 3-O-ACETYLTRANSFERASE"/>
    <property type="match status" value="1"/>
</dbReference>
<organism evidence="2 3">
    <name type="scientific">Corchorus capsularis</name>
    <name type="common">Jute</name>
    <dbReference type="NCBI Taxonomy" id="210143"/>
    <lineage>
        <taxon>Eukaryota</taxon>
        <taxon>Viridiplantae</taxon>
        <taxon>Streptophyta</taxon>
        <taxon>Embryophyta</taxon>
        <taxon>Tracheophyta</taxon>
        <taxon>Spermatophyta</taxon>
        <taxon>Magnoliopsida</taxon>
        <taxon>eudicotyledons</taxon>
        <taxon>Gunneridae</taxon>
        <taxon>Pentapetalae</taxon>
        <taxon>rosids</taxon>
        <taxon>malvids</taxon>
        <taxon>Malvales</taxon>
        <taxon>Malvaceae</taxon>
        <taxon>Grewioideae</taxon>
        <taxon>Apeibeae</taxon>
        <taxon>Corchorus</taxon>
    </lineage>
</organism>
<evidence type="ECO:0000313" key="3">
    <source>
        <dbReference type="Proteomes" id="UP000188268"/>
    </source>
</evidence>
<protein>
    <submittedName>
        <fullName evidence="2">Transferase</fullName>
    </submittedName>
</protein>
<dbReference type="Gene3D" id="3.30.559.10">
    <property type="entry name" value="Chloramphenicol acetyltransferase-like domain"/>
    <property type="match status" value="2"/>
</dbReference>
<sequence>MEKENEEDRKLEIKFSKKSIIKAMNLSPEPEPEPEHHQKLTLSNLDLLSGRFPVTYLYLYHNTGLMNNNFSCMVETLKISLAQTLSYYYPFAGRIIQDPDSGEPLIICDNTGALLVEAQANVPLRKLDFYNFDDSLRGKLVLSVNPDFPTQVQVTHYACGGVSITFTFDHALGDATAFGKFLSSWSQLAQNLPLSCIPDHRRDRIRPRFPPTYHPSLDDTFVKCTLEEIRNVPKTNILLKRLYYVDVSSINKLQSLASSAEGNKQSQRTKIEAFSAYLWKVMASSIDKRHAKCKMGWLVDGRGRLNSIGDEGSSMSNYIGNVLSVAIEEASIAEIKQGSMREIANKVHEAIAKVSNEAHFLDLIDWIEWHKPGLMLSKAVLGREGPALVLSSGSRFPVTELDFGFGSPVLGTVSSIIENSGVGYMNQRPSARGDGSWIISAILWPELAAALESESDSVFQPLRASHLQI</sequence>
<keyword evidence="3" id="KW-1185">Reference proteome</keyword>
<evidence type="ECO:0000256" key="1">
    <source>
        <dbReference type="ARBA" id="ARBA00009861"/>
    </source>
</evidence>
<reference evidence="2 3" key="1">
    <citation type="submission" date="2013-09" db="EMBL/GenBank/DDBJ databases">
        <title>Corchorus capsularis genome sequencing.</title>
        <authorList>
            <person name="Alam M."/>
            <person name="Haque M.S."/>
            <person name="Islam M.S."/>
            <person name="Emdad E.M."/>
            <person name="Islam M.M."/>
            <person name="Ahmed B."/>
            <person name="Halim A."/>
            <person name="Hossen Q.M.M."/>
            <person name="Hossain M.Z."/>
            <person name="Ahmed R."/>
            <person name="Khan M.M."/>
            <person name="Islam R."/>
            <person name="Rashid M.M."/>
            <person name="Khan S.A."/>
            <person name="Rahman M.S."/>
            <person name="Alam M."/>
        </authorList>
    </citation>
    <scope>NUCLEOTIDE SEQUENCE [LARGE SCALE GENOMIC DNA]</scope>
    <source>
        <strain evidence="3">cv. CVL-1</strain>
        <tissue evidence="2">Whole seedling</tissue>
    </source>
</reference>
<dbReference type="AlphaFoldDB" id="A0A1R3J907"/>
<dbReference type="InterPro" id="IPR023213">
    <property type="entry name" value="CAT-like_dom_sf"/>
</dbReference>
<name>A0A1R3J907_COCAP</name>
<dbReference type="EMBL" id="AWWV01008335">
    <property type="protein sequence ID" value="OMO91323.1"/>
    <property type="molecule type" value="Genomic_DNA"/>
</dbReference>
<dbReference type="Proteomes" id="UP000188268">
    <property type="component" value="Unassembled WGS sequence"/>
</dbReference>
<dbReference type="STRING" id="210143.A0A1R3J907"/>
<comment type="caution">
    <text evidence="2">The sequence shown here is derived from an EMBL/GenBank/DDBJ whole genome shotgun (WGS) entry which is preliminary data.</text>
</comment>
<keyword evidence="2" id="KW-0808">Transferase</keyword>
<gene>
    <name evidence="2" type="ORF">CCACVL1_07150</name>
</gene>
<dbReference type="InterPro" id="IPR050317">
    <property type="entry name" value="Plant_Fungal_Acyltransferase"/>
</dbReference>
<evidence type="ECO:0000313" key="2">
    <source>
        <dbReference type="EMBL" id="OMO91323.1"/>
    </source>
</evidence>
<proteinExistence type="inferred from homology"/>
<comment type="similarity">
    <text evidence="1">Belongs to the plant acyltransferase family.</text>
</comment>